<organism evidence="2">
    <name type="scientific">hydrocarbon metagenome</name>
    <dbReference type="NCBI Taxonomy" id="938273"/>
    <lineage>
        <taxon>unclassified sequences</taxon>
        <taxon>metagenomes</taxon>
        <taxon>ecological metagenomes</taxon>
    </lineage>
</organism>
<dbReference type="Pfam" id="PF00011">
    <property type="entry name" value="HSP20"/>
    <property type="match status" value="1"/>
</dbReference>
<comment type="caution">
    <text evidence="2">The sequence shown here is derived from an EMBL/GenBank/DDBJ whole genome shotgun (WGS) entry which is preliminary data.</text>
</comment>
<proteinExistence type="predicted"/>
<dbReference type="CDD" id="cd06464">
    <property type="entry name" value="ACD_sHsps-like"/>
    <property type="match status" value="1"/>
</dbReference>
<dbReference type="EMBL" id="LNQE01000948">
    <property type="protein sequence ID" value="KUG22641.1"/>
    <property type="molecule type" value="Genomic_DNA"/>
</dbReference>
<sequence>MTYIKINFGGSFEDEFQKAVDEVFHLVRPAFKNYKCNWQPNIDVYESVDEVIVLADMAGINKEDLNIEVDRKRIKIAGIRKAIQLLHNARYCQAEIPHGYFERNIVLPASVDVQSSVASYADGILVVRMNKLSAGKVHRVSVIATK</sequence>
<keyword evidence="2" id="KW-0346">Stress response</keyword>
<dbReference type="PANTHER" id="PTHR11527">
    <property type="entry name" value="HEAT-SHOCK PROTEIN 20 FAMILY MEMBER"/>
    <property type="match status" value="1"/>
</dbReference>
<dbReference type="SUPFAM" id="SSF49764">
    <property type="entry name" value="HSP20-like chaperones"/>
    <property type="match status" value="1"/>
</dbReference>
<evidence type="ECO:0000313" key="2">
    <source>
        <dbReference type="EMBL" id="KUG22641.1"/>
    </source>
</evidence>
<dbReference type="InterPro" id="IPR031107">
    <property type="entry name" value="Small_HSP"/>
</dbReference>
<gene>
    <name evidence="2" type="ORF">ASZ90_007575</name>
</gene>
<dbReference type="PROSITE" id="PS01031">
    <property type="entry name" value="SHSP"/>
    <property type="match status" value="1"/>
</dbReference>
<dbReference type="AlphaFoldDB" id="A0A0W8FPF2"/>
<evidence type="ECO:0000259" key="1">
    <source>
        <dbReference type="PROSITE" id="PS01031"/>
    </source>
</evidence>
<dbReference type="Gene3D" id="2.60.40.790">
    <property type="match status" value="1"/>
</dbReference>
<accession>A0A0W8FPF2</accession>
<name>A0A0W8FPF2_9ZZZZ</name>
<dbReference type="InterPro" id="IPR008978">
    <property type="entry name" value="HSP20-like_chaperone"/>
</dbReference>
<feature type="domain" description="SHSP" evidence="1">
    <location>
        <begin position="33"/>
        <end position="146"/>
    </location>
</feature>
<dbReference type="InterPro" id="IPR002068">
    <property type="entry name" value="A-crystallin/Hsp20_dom"/>
</dbReference>
<protein>
    <submittedName>
        <fullName evidence="2">Heat shock protein hsp20</fullName>
    </submittedName>
</protein>
<reference evidence="2" key="1">
    <citation type="journal article" date="2015" name="Proc. Natl. Acad. Sci. U.S.A.">
        <title>Networks of energetic and metabolic interactions define dynamics in microbial communities.</title>
        <authorList>
            <person name="Embree M."/>
            <person name="Liu J.K."/>
            <person name="Al-Bassam M.M."/>
            <person name="Zengler K."/>
        </authorList>
    </citation>
    <scope>NUCLEOTIDE SEQUENCE</scope>
</reference>